<dbReference type="InterPro" id="IPR001471">
    <property type="entry name" value="AP2/ERF_dom"/>
</dbReference>
<evidence type="ECO:0000256" key="5">
    <source>
        <dbReference type="ARBA" id="ARBA00023163"/>
    </source>
</evidence>
<comment type="caution">
    <text evidence="9">The sequence shown here is derived from an EMBL/GenBank/DDBJ whole genome shotgun (WGS) entry which is preliminary data.</text>
</comment>
<dbReference type="Gene3D" id="3.30.730.10">
    <property type="entry name" value="AP2/ERF domain"/>
    <property type="match status" value="2"/>
</dbReference>
<feature type="domain" description="AP2/ERF" evidence="8">
    <location>
        <begin position="139"/>
        <end position="205"/>
    </location>
</feature>
<keyword evidence="4" id="KW-0238">DNA-binding</keyword>
<evidence type="ECO:0000259" key="8">
    <source>
        <dbReference type="PROSITE" id="PS51032"/>
    </source>
</evidence>
<dbReference type="PROSITE" id="PS51032">
    <property type="entry name" value="AP2_ERF"/>
    <property type="match status" value="2"/>
</dbReference>
<dbReference type="InterPro" id="IPR036955">
    <property type="entry name" value="AP2/ERF_dom_sf"/>
</dbReference>
<dbReference type="InterPro" id="IPR016177">
    <property type="entry name" value="DNA-bd_dom_sf"/>
</dbReference>
<dbReference type="GO" id="GO:0003700">
    <property type="term" value="F:DNA-binding transcription factor activity"/>
    <property type="evidence" value="ECO:0007669"/>
    <property type="project" value="InterPro"/>
</dbReference>
<evidence type="ECO:0000256" key="4">
    <source>
        <dbReference type="ARBA" id="ARBA00023125"/>
    </source>
</evidence>
<keyword evidence="10" id="KW-1185">Reference proteome</keyword>
<reference evidence="9" key="1">
    <citation type="submission" date="2020-05" db="EMBL/GenBank/DDBJ databases">
        <title>WGS assembly of Panicum virgatum.</title>
        <authorList>
            <person name="Lovell J.T."/>
            <person name="Jenkins J."/>
            <person name="Shu S."/>
            <person name="Juenger T.E."/>
            <person name="Schmutz J."/>
        </authorList>
    </citation>
    <scope>NUCLEOTIDE SEQUENCE</scope>
    <source>
        <strain evidence="9">AP13</strain>
    </source>
</reference>
<sequence>MGSTNNWLGFASFSGAAAADDVLPPLPPARGDEAGAEPKLEDFLGLHEPAAAVAGRPFAGSGGGASSIGLSMIKNWLRSQPAPGPAGADSTALAAVEAVSTDGSRKVTDSAESVAAVVDTAQQRKAVAAVDTFGQRTSIYRGVTKHRWTGRYEAHLWDNSCRREGQTRKGRQMYLGGYDKEEKAARAYDLAALKYWGTTTTTNFPVLLIGLCMSNYEKELEEMKHMSRQEYVASLRRHNISCGIGKAVDFLVVRRFNYRGVTRHHQHGRWQARIGRVAGNKDLYLGTFSTQEEAAEAYDIAAIKFRGLNAVTNFDMSRYDVKSIMESSALPVGGTTNCAHENYGYSGWSSSSAMTPIPLQFSNGHEHSRLWCKPEQDSGTHNFFHPSPSVDPNSFLYNGGVGYHAIGGGYPMPVATLVDGNYVPSGYGVEEASSDIYSGRNLYYLSQASPSDSTGKADAYEQQGDPNVTVCHGTPLFSVWK</sequence>
<proteinExistence type="inferred from homology"/>
<comment type="subcellular location">
    <subcellularLocation>
        <location evidence="1">Nucleus</location>
    </subcellularLocation>
</comment>
<dbReference type="GO" id="GO:0003677">
    <property type="term" value="F:DNA binding"/>
    <property type="evidence" value="ECO:0007669"/>
    <property type="project" value="UniProtKB-KW"/>
</dbReference>
<accession>A0A8T0P776</accession>
<dbReference type="CDD" id="cd00018">
    <property type="entry name" value="AP2"/>
    <property type="match status" value="2"/>
</dbReference>
<protein>
    <recommendedName>
        <fullName evidence="8">AP2/ERF domain-containing protein</fullName>
    </recommendedName>
</protein>
<dbReference type="Pfam" id="PF00847">
    <property type="entry name" value="AP2"/>
    <property type="match status" value="2"/>
</dbReference>
<dbReference type="GO" id="GO:0005634">
    <property type="term" value="C:nucleus"/>
    <property type="evidence" value="ECO:0007669"/>
    <property type="project" value="UniProtKB-SubCell"/>
</dbReference>
<gene>
    <name evidence="9" type="ORF">PVAP13_8NG256509</name>
</gene>
<dbReference type="SUPFAM" id="SSF54171">
    <property type="entry name" value="DNA-binding domain"/>
    <property type="match status" value="2"/>
</dbReference>
<name>A0A8T0P776_PANVG</name>
<keyword evidence="3" id="KW-0805">Transcription regulation</keyword>
<dbReference type="SMART" id="SM00380">
    <property type="entry name" value="AP2"/>
    <property type="match status" value="2"/>
</dbReference>
<keyword evidence="6" id="KW-0539">Nucleus</keyword>
<dbReference type="Proteomes" id="UP000823388">
    <property type="component" value="Chromosome 8N"/>
</dbReference>
<organism evidence="9 10">
    <name type="scientific">Panicum virgatum</name>
    <name type="common">Blackwell switchgrass</name>
    <dbReference type="NCBI Taxonomy" id="38727"/>
    <lineage>
        <taxon>Eukaryota</taxon>
        <taxon>Viridiplantae</taxon>
        <taxon>Streptophyta</taxon>
        <taxon>Embryophyta</taxon>
        <taxon>Tracheophyta</taxon>
        <taxon>Spermatophyta</taxon>
        <taxon>Magnoliopsida</taxon>
        <taxon>Liliopsida</taxon>
        <taxon>Poales</taxon>
        <taxon>Poaceae</taxon>
        <taxon>PACMAD clade</taxon>
        <taxon>Panicoideae</taxon>
        <taxon>Panicodae</taxon>
        <taxon>Paniceae</taxon>
        <taxon>Panicinae</taxon>
        <taxon>Panicum</taxon>
        <taxon>Panicum sect. Hiantes</taxon>
    </lineage>
</organism>
<evidence type="ECO:0000256" key="6">
    <source>
        <dbReference type="ARBA" id="ARBA00023242"/>
    </source>
</evidence>
<dbReference type="EMBL" id="CM029052">
    <property type="protein sequence ID" value="KAG2557470.1"/>
    <property type="molecule type" value="Genomic_DNA"/>
</dbReference>
<dbReference type="PANTHER" id="PTHR32467">
    <property type="entry name" value="AP2-LIKE ETHYLENE-RESPONSIVE TRANSCRIPTION FACTOR"/>
    <property type="match status" value="1"/>
</dbReference>
<comment type="similarity">
    <text evidence="7">Belongs to the AP2/ERF transcription factor family. AP2 subfamily.</text>
</comment>
<dbReference type="AlphaFoldDB" id="A0A8T0P776"/>
<dbReference type="FunFam" id="3.30.730.10:FF:000002">
    <property type="entry name" value="AP2-like ethylene-responsive transcription factor"/>
    <property type="match status" value="1"/>
</dbReference>
<evidence type="ECO:0000313" key="10">
    <source>
        <dbReference type="Proteomes" id="UP000823388"/>
    </source>
</evidence>
<dbReference type="FunFam" id="3.30.730.10:FF:000003">
    <property type="entry name" value="AP2-like ethylene-responsive transcription factor ANT"/>
    <property type="match status" value="1"/>
</dbReference>
<keyword evidence="2" id="KW-0677">Repeat</keyword>
<evidence type="ECO:0000313" key="9">
    <source>
        <dbReference type="EMBL" id="KAG2557470.1"/>
    </source>
</evidence>
<evidence type="ECO:0000256" key="1">
    <source>
        <dbReference type="ARBA" id="ARBA00004123"/>
    </source>
</evidence>
<evidence type="ECO:0000256" key="2">
    <source>
        <dbReference type="ARBA" id="ARBA00022737"/>
    </source>
</evidence>
<evidence type="ECO:0000256" key="7">
    <source>
        <dbReference type="ARBA" id="ARBA00037973"/>
    </source>
</evidence>
<keyword evidence="5" id="KW-0804">Transcription</keyword>
<dbReference type="PANTHER" id="PTHR32467:SF241">
    <property type="entry name" value="OS01G0899800 PROTEIN"/>
    <property type="match status" value="1"/>
</dbReference>
<feature type="domain" description="AP2/ERF" evidence="8">
    <location>
        <begin position="257"/>
        <end position="315"/>
    </location>
</feature>
<evidence type="ECO:0000256" key="3">
    <source>
        <dbReference type="ARBA" id="ARBA00023015"/>
    </source>
</evidence>